<keyword evidence="4" id="KW-1185">Reference proteome</keyword>
<evidence type="ECO:0000256" key="1">
    <source>
        <dbReference type="ARBA" id="ARBA00005721"/>
    </source>
</evidence>
<dbReference type="EMBL" id="JBHSIT010000015">
    <property type="protein sequence ID" value="MFC4913099.1"/>
    <property type="molecule type" value="Genomic_DNA"/>
</dbReference>
<comment type="caution">
    <text evidence="3">The sequence shown here is derived from an EMBL/GenBank/DDBJ whole genome shotgun (WGS) entry which is preliminary data.</text>
</comment>
<dbReference type="PANTHER" id="PTHR34297">
    <property type="entry name" value="HYPOTHETICAL CYTOSOLIC PROTEIN-RELATED"/>
    <property type="match status" value="1"/>
</dbReference>
<sequence>MSQQSGQQATKERPVDSLPSQHARPGADRKNGSAGAPGGGREVAHTGNGALVSDTGRTRIADGVVAKIAGMAAREVGGVYAMGAGMARTFGSVKERIPGVGVSVTQGVAVQVGEKQAAVDIDLVVEYGEAIPDLARGVRESVIGQVEQMTGLEVVEVNITVDDVHLPGEENQKKDDASKQDAEKPAARVQ</sequence>
<dbReference type="InterPro" id="IPR005531">
    <property type="entry name" value="Asp23"/>
</dbReference>
<feature type="region of interest" description="Disordered" evidence="2">
    <location>
        <begin position="165"/>
        <end position="190"/>
    </location>
</feature>
<evidence type="ECO:0000313" key="3">
    <source>
        <dbReference type="EMBL" id="MFC4913099.1"/>
    </source>
</evidence>
<name>A0ABV9UB22_9ACTN</name>
<dbReference type="Pfam" id="PF03780">
    <property type="entry name" value="Asp23"/>
    <property type="match status" value="1"/>
</dbReference>
<gene>
    <name evidence="3" type="ORF">ACFPCY_37780</name>
</gene>
<dbReference type="RefSeq" id="WP_378263687.1">
    <property type="nucleotide sequence ID" value="NZ_JBHSIT010000015.1"/>
</dbReference>
<organism evidence="3 4">
    <name type="scientific">Actinomadura gamaensis</name>
    <dbReference type="NCBI Taxonomy" id="1763541"/>
    <lineage>
        <taxon>Bacteria</taxon>
        <taxon>Bacillati</taxon>
        <taxon>Actinomycetota</taxon>
        <taxon>Actinomycetes</taxon>
        <taxon>Streptosporangiales</taxon>
        <taxon>Thermomonosporaceae</taxon>
        <taxon>Actinomadura</taxon>
    </lineage>
</organism>
<proteinExistence type="inferred from homology"/>
<evidence type="ECO:0000256" key="2">
    <source>
        <dbReference type="SAM" id="MobiDB-lite"/>
    </source>
</evidence>
<accession>A0ABV9UB22</accession>
<protein>
    <submittedName>
        <fullName evidence="3">Asp23/Gls24 family envelope stress response protein</fullName>
    </submittedName>
</protein>
<dbReference type="Proteomes" id="UP001595872">
    <property type="component" value="Unassembled WGS sequence"/>
</dbReference>
<dbReference type="PANTHER" id="PTHR34297:SF3">
    <property type="entry name" value="ALKALINE SHOCK PROTEIN 23"/>
    <property type="match status" value="1"/>
</dbReference>
<reference evidence="4" key="1">
    <citation type="journal article" date="2019" name="Int. J. Syst. Evol. Microbiol.">
        <title>The Global Catalogue of Microorganisms (GCM) 10K type strain sequencing project: providing services to taxonomists for standard genome sequencing and annotation.</title>
        <authorList>
            <consortium name="The Broad Institute Genomics Platform"/>
            <consortium name="The Broad Institute Genome Sequencing Center for Infectious Disease"/>
            <person name="Wu L."/>
            <person name="Ma J."/>
        </authorList>
    </citation>
    <scope>NUCLEOTIDE SEQUENCE [LARGE SCALE GENOMIC DNA]</scope>
    <source>
        <strain evidence="4">KLKA75</strain>
    </source>
</reference>
<feature type="region of interest" description="Disordered" evidence="2">
    <location>
        <begin position="1"/>
        <end position="54"/>
    </location>
</feature>
<comment type="similarity">
    <text evidence="1">Belongs to the asp23 family.</text>
</comment>
<evidence type="ECO:0000313" key="4">
    <source>
        <dbReference type="Proteomes" id="UP001595872"/>
    </source>
</evidence>